<dbReference type="Proteomes" id="UP000433788">
    <property type="component" value="Unassembled WGS sequence"/>
</dbReference>
<dbReference type="AlphaFoldDB" id="A0A6N7QNV9"/>
<dbReference type="InterPro" id="IPR036390">
    <property type="entry name" value="WH_DNA-bd_sf"/>
</dbReference>
<dbReference type="Pfam" id="PF12802">
    <property type="entry name" value="MarR_2"/>
    <property type="match status" value="1"/>
</dbReference>
<evidence type="ECO:0000313" key="3">
    <source>
        <dbReference type="Proteomes" id="UP000433788"/>
    </source>
</evidence>
<reference evidence="2 3" key="1">
    <citation type="submission" date="2019-11" db="EMBL/GenBank/DDBJ databases">
        <authorList>
            <person name="Zhang X.Y."/>
        </authorList>
    </citation>
    <scope>NUCLEOTIDE SEQUENCE [LARGE SCALE GENOMIC DNA]</scope>
    <source>
        <strain evidence="2 3">C176</strain>
    </source>
</reference>
<sequence length="109" mass="12122">MDRNNFHNTTRAVQALRAALEPGIPYGSSLLPLDILIAVSVKKNDGKSLTVRQLMATVPNSATGIRYNLNRLVADGWIERTRSEQDRRTVFLIPTEKTLKAFEAIANSL</sequence>
<dbReference type="GO" id="GO:0003700">
    <property type="term" value="F:DNA-binding transcription factor activity"/>
    <property type="evidence" value="ECO:0007669"/>
    <property type="project" value="InterPro"/>
</dbReference>
<dbReference type="GO" id="GO:0003677">
    <property type="term" value="F:DNA binding"/>
    <property type="evidence" value="ECO:0007669"/>
    <property type="project" value="UniProtKB-KW"/>
</dbReference>
<dbReference type="InterPro" id="IPR000835">
    <property type="entry name" value="HTH_MarR-typ"/>
</dbReference>
<dbReference type="InterPro" id="IPR036388">
    <property type="entry name" value="WH-like_DNA-bd_sf"/>
</dbReference>
<organism evidence="2 3">
    <name type="scientific">Spiribacter salilacus</name>
    <dbReference type="NCBI Taxonomy" id="2664894"/>
    <lineage>
        <taxon>Bacteria</taxon>
        <taxon>Pseudomonadati</taxon>
        <taxon>Pseudomonadota</taxon>
        <taxon>Gammaproteobacteria</taxon>
        <taxon>Chromatiales</taxon>
        <taxon>Ectothiorhodospiraceae</taxon>
        <taxon>Spiribacter</taxon>
    </lineage>
</organism>
<comment type="caution">
    <text evidence="2">The sequence shown here is derived from an EMBL/GenBank/DDBJ whole genome shotgun (WGS) entry which is preliminary data.</text>
</comment>
<proteinExistence type="predicted"/>
<feature type="domain" description="HTH marR-type" evidence="1">
    <location>
        <begin position="39"/>
        <end position="88"/>
    </location>
</feature>
<evidence type="ECO:0000313" key="2">
    <source>
        <dbReference type="EMBL" id="MRH77722.1"/>
    </source>
</evidence>
<protein>
    <submittedName>
        <fullName evidence="2">Winged helix DNA-binding protein</fullName>
    </submittedName>
</protein>
<dbReference type="RefSeq" id="WP_153718797.1">
    <property type="nucleotide sequence ID" value="NZ_WJPP01000002.1"/>
</dbReference>
<evidence type="ECO:0000259" key="1">
    <source>
        <dbReference type="Pfam" id="PF12802"/>
    </source>
</evidence>
<keyword evidence="3" id="KW-1185">Reference proteome</keyword>
<dbReference type="SUPFAM" id="SSF46785">
    <property type="entry name" value="Winged helix' DNA-binding domain"/>
    <property type="match status" value="1"/>
</dbReference>
<gene>
    <name evidence="2" type="ORF">GH984_03300</name>
</gene>
<accession>A0A6N7QNV9</accession>
<keyword evidence="2" id="KW-0238">DNA-binding</keyword>
<dbReference type="EMBL" id="WJPP01000002">
    <property type="protein sequence ID" value="MRH77722.1"/>
    <property type="molecule type" value="Genomic_DNA"/>
</dbReference>
<dbReference type="Gene3D" id="1.10.10.10">
    <property type="entry name" value="Winged helix-like DNA-binding domain superfamily/Winged helix DNA-binding domain"/>
    <property type="match status" value="1"/>
</dbReference>
<name>A0A6N7QNV9_9GAMM</name>